<accession>A0ABY5Y2N4</accession>
<feature type="signal peptide" evidence="1">
    <location>
        <begin position="1"/>
        <end position="23"/>
    </location>
</feature>
<dbReference type="Proteomes" id="UP001058120">
    <property type="component" value="Chromosome"/>
</dbReference>
<evidence type="ECO:0000256" key="1">
    <source>
        <dbReference type="SAM" id="SignalP"/>
    </source>
</evidence>
<gene>
    <name evidence="2" type="ORF">JBF11_03850</name>
</gene>
<evidence type="ECO:0008006" key="4">
    <source>
        <dbReference type="Google" id="ProtNLM"/>
    </source>
</evidence>
<keyword evidence="1" id="KW-0732">Signal</keyword>
<feature type="chain" id="PRO_5045739983" description="Lipoprotein" evidence="1">
    <location>
        <begin position="24"/>
        <end position="153"/>
    </location>
</feature>
<evidence type="ECO:0000313" key="3">
    <source>
        <dbReference type="Proteomes" id="UP001058120"/>
    </source>
</evidence>
<name>A0ABY5Y2N4_9BACT</name>
<reference evidence="2" key="1">
    <citation type="submission" date="2020-12" db="EMBL/GenBank/DDBJ databases">
        <title>Taurinivorans muris gen. nov., sp. nov., fundamental and realized metabolic niche of a ubiquitous sulfidogenic bacterium in the murine intestine.</title>
        <authorList>
            <person name="Ye H."/>
            <person name="Hanson B.T."/>
            <person name="Loy A."/>
        </authorList>
    </citation>
    <scope>NUCLEOTIDE SEQUENCE</scope>
    <source>
        <strain evidence="2">LT0009</strain>
    </source>
</reference>
<organism evidence="2 3">
    <name type="scientific">Taurinivorans muris</name>
    <dbReference type="NCBI Taxonomy" id="2787751"/>
    <lineage>
        <taxon>Bacteria</taxon>
        <taxon>Pseudomonadati</taxon>
        <taxon>Thermodesulfobacteriota</taxon>
        <taxon>Desulfovibrionia</taxon>
        <taxon>Desulfovibrionales</taxon>
        <taxon>Desulfovibrionaceae</taxon>
        <taxon>Taurinivorans</taxon>
    </lineage>
</organism>
<dbReference type="RefSeq" id="WP_334316064.1">
    <property type="nucleotide sequence ID" value="NZ_CP065938.1"/>
</dbReference>
<keyword evidence="3" id="KW-1185">Reference proteome</keyword>
<protein>
    <recommendedName>
        <fullName evidence="4">Lipoprotein</fullName>
    </recommendedName>
</protein>
<proteinExistence type="predicted"/>
<evidence type="ECO:0000313" key="2">
    <source>
        <dbReference type="EMBL" id="UWX06455.1"/>
    </source>
</evidence>
<dbReference type="EMBL" id="CP065938">
    <property type="protein sequence ID" value="UWX06455.1"/>
    <property type="molecule type" value="Genomic_DNA"/>
</dbReference>
<sequence>MKKLFSLCCIVCLFCLVSCGKKGDPLPQKINQLFSLQNVFVTYNSEGTLTVQGSIVGALENVQAFSLELEAAAEDCIGCPFVPAEKYARIPEEVWGGVRAQDFGFTVFPHTMSTVYRWRLVVYNSVSGLPNVMTPVYKVNKPIEDTRNFVEVN</sequence>